<gene>
    <name evidence="1" type="ORF">DSM112329_03356</name>
</gene>
<accession>A0AAU7AYJ3</accession>
<dbReference type="EMBL" id="CP114014">
    <property type="protein sequence ID" value="XAY06485.1"/>
    <property type="molecule type" value="Genomic_DNA"/>
</dbReference>
<reference evidence="1" key="1">
    <citation type="submission" date="2022-12" db="EMBL/GenBank/DDBJ databases">
        <title>Paraconexibacter alkalitolerans sp. nov. and Baekduia alba sp. nov., isolated from soil and emended description of the genera Paraconexibacter (Chun et al., 2020) and Baekduia (An et al., 2020).</title>
        <authorList>
            <person name="Vieira S."/>
            <person name="Huber K.J."/>
            <person name="Geppert A."/>
            <person name="Wolf J."/>
            <person name="Neumann-Schaal M."/>
            <person name="Muesken M."/>
            <person name="Overmann J."/>
        </authorList>
    </citation>
    <scope>NUCLEOTIDE SEQUENCE</scope>
    <source>
        <strain evidence="1">AEG42_29</strain>
    </source>
</reference>
<name>A0AAU7AYJ3_9ACTN</name>
<dbReference type="RefSeq" id="WP_354697717.1">
    <property type="nucleotide sequence ID" value="NZ_CP114014.1"/>
</dbReference>
<organism evidence="1">
    <name type="scientific">Paraconexibacter sp. AEG42_29</name>
    <dbReference type="NCBI Taxonomy" id="2997339"/>
    <lineage>
        <taxon>Bacteria</taxon>
        <taxon>Bacillati</taxon>
        <taxon>Actinomycetota</taxon>
        <taxon>Thermoleophilia</taxon>
        <taxon>Solirubrobacterales</taxon>
        <taxon>Paraconexibacteraceae</taxon>
        <taxon>Paraconexibacter</taxon>
    </lineage>
</organism>
<dbReference type="KEGG" id="parq:DSM112329_03356"/>
<protein>
    <submittedName>
        <fullName evidence="1">Uncharacterized protein</fullName>
    </submittedName>
</protein>
<proteinExistence type="predicted"/>
<sequence>MDTEELPAGITALGPDTVARVRALVAAAEQRQAEEADAALDTALGIVPRPLRGVVRKVLLG</sequence>
<dbReference type="AlphaFoldDB" id="A0AAU7AYJ3"/>
<evidence type="ECO:0000313" key="1">
    <source>
        <dbReference type="EMBL" id="XAY06485.1"/>
    </source>
</evidence>